<keyword evidence="3" id="KW-1185">Reference proteome</keyword>
<gene>
    <name evidence="2" type="ORF">DPN68_02375</name>
</gene>
<keyword evidence="1" id="KW-0472">Membrane</keyword>
<dbReference type="OrthoDB" id="1247025at2"/>
<sequence length="225" mass="25617">MAPNKIDNQIKEKLNAREIQPSAPAWDRLDAMLTVAEAKQPKRNFTWLYIAAAFLLFSGLGFFLLNSNESVAIENVIPVVNNEITNEKIEGNQLPTEIKFNSSEETVLVENNKLKNEGIKINDENQVDLKNQVIIDHPSPITHHPSPNNYKYLSPEELLAQIEQPSKVDTNKIKINPATKIKVDANELLTKVEQEVHQKHKESTIDKLRRNFNEVKSAVANRNYE</sequence>
<dbReference type="RefSeq" id="WP_113987994.1">
    <property type="nucleotide sequence ID" value="NZ_QLST01000002.1"/>
</dbReference>
<dbReference type="EMBL" id="QLST01000002">
    <property type="protein sequence ID" value="RBA29512.1"/>
    <property type="molecule type" value="Genomic_DNA"/>
</dbReference>
<protein>
    <submittedName>
        <fullName evidence="2">Uncharacterized protein</fullName>
    </submittedName>
</protein>
<name>A0A365P4M0_9FLAO</name>
<keyword evidence="1" id="KW-0812">Transmembrane</keyword>
<comment type="caution">
    <text evidence="2">The sequence shown here is derived from an EMBL/GenBank/DDBJ whole genome shotgun (WGS) entry which is preliminary data.</text>
</comment>
<dbReference type="Proteomes" id="UP000253319">
    <property type="component" value="Unassembled WGS sequence"/>
</dbReference>
<evidence type="ECO:0000313" key="3">
    <source>
        <dbReference type="Proteomes" id="UP000253319"/>
    </source>
</evidence>
<proteinExistence type="predicted"/>
<accession>A0A365P4M0</accession>
<feature type="transmembrane region" description="Helical" evidence="1">
    <location>
        <begin position="47"/>
        <end position="65"/>
    </location>
</feature>
<evidence type="ECO:0000256" key="1">
    <source>
        <dbReference type="SAM" id="Phobius"/>
    </source>
</evidence>
<reference evidence="2 3" key="1">
    <citation type="submission" date="2018-06" db="EMBL/GenBank/DDBJ databases">
        <title>Flavobacterium tibetense sp. nov., isolated from a wetland YonghuCo on Tibetan Plateau.</title>
        <authorList>
            <person name="Xing P."/>
            <person name="Phurbu D."/>
            <person name="Lu H."/>
        </authorList>
    </citation>
    <scope>NUCLEOTIDE SEQUENCE [LARGE SCALE GENOMIC DNA]</scope>
    <source>
        <strain evidence="2 3">YH5</strain>
    </source>
</reference>
<keyword evidence="1" id="KW-1133">Transmembrane helix</keyword>
<organism evidence="2 3">
    <name type="scientific">Flavobacterium tibetense</name>
    <dbReference type="NCBI Taxonomy" id="2233533"/>
    <lineage>
        <taxon>Bacteria</taxon>
        <taxon>Pseudomonadati</taxon>
        <taxon>Bacteroidota</taxon>
        <taxon>Flavobacteriia</taxon>
        <taxon>Flavobacteriales</taxon>
        <taxon>Flavobacteriaceae</taxon>
        <taxon>Flavobacterium</taxon>
    </lineage>
</organism>
<evidence type="ECO:0000313" key="2">
    <source>
        <dbReference type="EMBL" id="RBA29512.1"/>
    </source>
</evidence>
<dbReference type="AlphaFoldDB" id="A0A365P4M0"/>